<dbReference type="Proteomes" id="UP000282076">
    <property type="component" value="Unassembled WGS sequence"/>
</dbReference>
<dbReference type="PROSITE" id="PS51257">
    <property type="entry name" value="PROKAR_LIPOPROTEIN"/>
    <property type="match status" value="1"/>
</dbReference>
<sequence>MDKLKKITFAVLGAGALVLAGCAAKENKQADSHISHAANGDIREITASADKLPSFLAKQPTAVQVAYQVAGKLGGTLQWIPCYCGCGESAGHESNLNCFIHETREDGSIEWDDHGTRCNVCLQIAMETAQLKEQGKSNLEIRQYIDSKYSKGYAAPTDTPMPLS</sequence>
<evidence type="ECO:0008006" key="3">
    <source>
        <dbReference type="Google" id="ProtNLM"/>
    </source>
</evidence>
<dbReference type="Pfam" id="PF13798">
    <property type="entry name" value="PCYCGC"/>
    <property type="match status" value="1"/>
</dbReference>
<keyword evidence="2" id="KW-1185">Reference proteome</keyword>
<dbReference type="InterPro" id="IPR025673">
    <property type="entry name" value="PCYCGC"/>
</dbReference>
<reference evidence="1 2" key="1">
    <citation type="submission" date="2018-10" db="EMBL/GenBank/DDBJ databases">
        <title>Cohnella sp. M2MS4P-1, whole genome shotgun sequence.</title>
        <authorList>
            <person name="Tuo L."/>
        </authorList>
    </citation>
    <scope>NUCLEOTIDE SEQUENCE [LARGE SCALE GENOMIC DNA]</scope>
    <source>
        <strain evidence="1 2">M2MS4P-1</strain>
    </source>
</reference>
<dbReference type="EMBL" id="RBZM01000005">
    <property type="protein sequence ID" value="RKP54217.1"/>
    <property type="molecule type" value="Genomic_DNA"/>
</dbReference>
<name>A0A494Y1A5_9BACL</name>
<dbReference type="OrthoDB" id="2654667at2"/>
<gene>
    <name evidence="1" type="ORF">D7Z26_12670</name>
</gene>
<comment type="caution">
    <text evidence="1">The sequence shown here is derived from an EMBL/GenBank/DDBJ whole genome shotgun (WGS) entry which is preliminary data.</text>
</comment>
<accession>A0A494Y1A5</accession>
<evidence type="ECO:0000313" key="1">
    <source>
        <dbReference type="EMBL" id="RKP54217.1"/>
    </source>
</evidence>
<organism evidence="1 2">
    <name type="scientific">Cohnella endophytica</name>
    <dbReference type="NCBI Taxonomy" id="2419778"/>
    <lineage>
        <taxon>Bacteria</taxon>
        <taxon>Bacillati</taxon>
        <taxon>Bacillota</taxon>
        <taxon>Bacilli</taxon>
        <taxon>Bacillales</taxon>
        <taxon>Paenibacillaceae</taxon>
        <taxon>Cohnella</taxon>
    </lineage>
</organism>
<dbReference type="RefSeq" id="WP_120977323.1">
    <property type="nucleotide sequence ID" value="NZ_RBZM01000005.1"/>
</dbReference>
<proteinExistence type="predicted"/>
<protein>
    <recommendedName>
        <fullName evidence="3">Lipoprotein</fullName>
    </recommendedName>
</protein>
<evidence type="ECO:0000313" key="2">
    <source>
        <dbReference type="Proteomes" id="UP000282076"/>
    </source>
</evidence>
<dbReference type="AlphaFoldDB" id="A0A494Y1A5"/>